<evidence type="ECO:0000313" key="1">
    <source>
        <dbReference type="EMBL" id="MFA4805096.1"/>
    </source>
</evidence>
<dbReference type="RefSeq" id="WP_372824419.1">
    <property type="nucleotide sequence ID" value="NZ_JARRIG010000007.1"/>
</dbReference>
<dbReference type="Proteomes" id="UP001571980">
    <property type="component" value="Unassembled WGS sequence"/>
</dbReference>
<name>A0ABV4T5F7_9EURY</name>
<protein>
    <submittedName>
        <fullName evidence="1">Uncharacterized protein</fullName>
    </submittedName>
</protein>
<reference evidence="1 2" key="1">
    <citation type="submission" date="2023-03" db="EMBL/GenBank/DDBJ databases">
        <title>Speciation in Pyrococcus: adaptation to high temperature as a mechanism.</title>
        <authorList>
            <person name="Gu J."/>
        </authorList>
    </citation>
    <scope>NUCLEOTIDE SEQUENCE [LARGE SCALE GENOMIC DNA]</scope>
    <source>
        <strain evidence="1 2">LMOA34</strain>
    </source>
</reference>
<comment type="caution">
    <text evidence="1">The sequence shown here is derived from an EMBL/GenBank/DDBJ whole genome shotgun (WGS) entry which is preliminary data.</text>
</comment>
<sequence>MAGGRRSSGGRRGRRKFKLLIDLSDGVMLPDGTVCCEGFRKGRIFFEDEVPEEVLNVLISRGAVEEVGKKKEKQKVTLLQFLRQ</sequence>
<organism evidence="1 2">
    <name type="scientific">Pyrococcus kukulkanii</name>
    <dbReference type="NCBI Taxonomy" id="1609559"/>
    <lineage>
        <taxon>Archaea</taxon>
        <taxon>Methanobacteriati</taxon>
        <taxon>Methanobacteriota</taxon>
        <taxon>Thermococci</taxon>
        <taxon>Thermococcales</taxon>
        <taxon>Thermococcaceae</taxon>
        <taxon>Pyrococcus</taxon>
    </lineage>
</organism>
<evidence type="ECO:0000313" key="2">
    <source>
        <dbReference type="Proteomes" id="UP001571980"/>
    </source>
</evidence>
<proteinExistence type="predicted"/>
<accession>A0ABV4T5F7</accession>
<keyword evidence="2" id="KW-1185">Reference proteome</keyword>
<gene>
    <name evidence="1" type="ORF">P8X34_10210</name>
</gene>
<dbReference type="EMBL" id="JARRIG010000007">
    <property type="protein sequence ID" value="MFA4805096.1"/>
    <property type="molecule type" value="Genomic_DNA"/>
</dbReference>